<keyword evidence="2" id="KW-1185">Reference proteome</keyword>
<dbReference type="Proteomes" id="UP000290567">
    <property type="component" value="Unassembled WGS sequence"/>
</dbReference>
<dbReference type="OrthoDB" id="2192183at2"/>
<protein>
    <submittedName>
        <fullName evidence="1">Uncharacterized protein</fullName>
    </submittedName>
</protein>
<evidence type="ECO:0000313" key="2">
    <source>
        <dbReference type="Proteomes" id="UP000290567"/>
    </source>
</evidence>
<name>A0A4V0WP35_9ENTE</name>
<proteinExistence type="predicted"/>
<dbReference type="RefSeq" id="WP_146620990.1">
    <property type="nucleotide sequence ID" value="NZ_BJCC01000003.1"/>
</dbReference>
<gene>
    <name evidence="1" type="ORF">NRIC_03700</name>
</gene>
<sequence length="94" mass="10900">MLTEPHISRYGGLVAIPRKRTRRKKVKIEIGEVYECTPHSWETWKYPFRAVVERIYTNSAMVLITATHPSDEYLLQQLQNRTVVPLKGMVAADD</sequence>
<comment type="caution">
    <text evidence="1">The sequence shown here is derived from an EMBL/GenBank/DDBJ whole genome shotgun (WGS) entry which is preliminary data.</text>
</comment>
<accession>A0A4V0WP35</accession>
<organism evidence="1 2">
    <name type="scientific">Enterococcus florum</name>
    <dbReference type="NCBI Taxonomy" id="2480627"/>
    <lineage>
        <taxon>Bacteria</taxon>
        <taxon>Bacillati</taxon>
        <taxon>Bacillota</taxon>
        <taxon>Bacilli</taxon>
        <taxon>Lactobacillales</taxon>
        <taxon>Enterococcaceae</taxon>
        <taxon>Enterococcus</taxon>
    </lineage>
</organism>
<reference evidence="2" key="1">
    <citation type="submission" date="2019-02" db="EMBL/GenBank/DDBJ databases">
        <title>Draft genome sequence of Enterococcus sp. Gos25-1.</title>
        <authorList>
            <person name="Tanaka N."/>
            <person name="Shiwa Y."/>
            <person name="Fujita N."/>
        </authorList>
    </citation>
    <scope>NUCLEOTIDE SEQUENCE [LARGE SCALE GENOMIC DNA]</scope>
    <source>
        <strain evidence="2">Gos25-1</strain>
    </source>
</reference>
<dbReference type="EMBL" id="BJCC01000003">
    <property type="protein sequence ID" value="GCF92479.1"/>
    <property type="molecule type" value="Genomic_DNA"/>
</dbReference>
<evidence type="ECO:0000313" key="1">
    <source>
        <dbReference type="EMBL" id="GCF92479.1"/>
    </source>
</evidence>
<dbReference type="AlphaFoldDB" id="A0A4V0WP35"/>